<evidence type="ECO:0000313" key="3">
    <source>
        <dbReference type="Proteomes" id="UP000009315"/>
    </source>
</evidence>
<accession>K8E0Q1</accession>
<dbReference type="OrthoDB" id="1787136at2"/>
<proteinExistence type="predicted"/>
<comment type="caution">
    <text evidence="2">The sequence shown here is derived from an EMBL/GenBank/DDBJ whole genome shotgun (WGS) entry which is preliminary data.</text>
</comment>
<dbReference type="Proteomes" id="UP000009315">
    <property type="component" value="Unassembled WGS sequence"/>
</dbReference>
<evidence type="ECO:0000313" key="2">
    <source>
        <dbReference type="EMBL" id="CCO09095.1"/>
    </source>
</evidence>
<sequence>MKTILIVFIIWTVLKALSDRAGNRVPEQLPENREEPAAYRLPPELQEKWGAPADHKQTLEQAVPVPPAASPAGARQPQPADPKPLRVPDAAREAKPPAAQECREIPDRLLNGPALRQGIILSEILGPPAARRRRSRPTIN</sequence>
<dbReference type="RefSeq" id="WP_008412893.1">
    <property type="nucleotide sequence ID" value="NZ_CAOS01000013.1"/>
</dbReference>
<organism evidence="2 3">
    <name type="scientific">Desulforamulus hydrothermalis Lam5 = DSM 18033</name>
    <dbReference type="NCBI Taxonomy" id="1121428"/>
    <lineage>
        <taxon>Bacteria</taxon>
        <taxon>Bacillati</taxon>
        <taxon>Bacillota</taxon>
        <taxon>Clostridia</taxon>
        <taxon>Eubacteriales</taxon>
        <taxon>Peptococcaceae</taxon>
        <taxon>Desulforamulus</taxon>
    </lineage>
</organism>
<reference evidence="2 3" key="1">
    <citation type="journal article" date="2013" name="Genome Announc.">
        <title>Genome Sequence of the Sulfate-Reducing Bacterium Desulfotomaculum hydrothermale Lam5(T).</title>
        <authorList>
            <person name="Amin O."/>
            <person name="Fardeau M.L."/>
            <person name="Valette O."/>
            <person name="Hirschler-Rea A."/>
            <person name="Barbe V."/>
            <person name="Medigue C."/>
            <person name="Vacherie B."/>
            <person name="Ollivier B."/>
            <person name="Bertin P.N."/>
            <person name="Dolla A."/>
        </authorList>
    </citation>
    <scope>NUCLEOTIDE SEQUENCE [LARGE SCALE GENOMIC DNA]</scope>
    <source>
        <strain evidence="3">Lam5 / DSM 18033</strain>
    </source>
</reference>
<feature type="compositionally biased region" description="Basic and acidic residues" evidence="1">
    <location>
        <begin position="83"/>
        <end position="104"/>
    </location>
</feature>
<name>K8E0Q1_9FIRM</name>
<feature type="region of interest" description="Disordered" evidence="1">
    <location>
        <begin position="27"/>
        <end position="104"/>
    </location>
</feature>
<dbReference type="EMBL" id="CAOS01000013">
    <property type="protein sequence ID" value="CCO09095.1"/>
    <property type="molecule type" value="Genomic_DNA"/>
</dbReference>
<evidence type="ECO:0000256" key="1">
    <source>
        <dbReference type="SAM" id="MobiDB-lite"/>
    </source>
</evidence>
<dbReference type="AlphaFoldDB" id="K8E0Q1"/>
<protein>
    <submittedName>
        <fullName evidence="2">Uncharacterized protein</fullName>
    </submittedName>
</protein>
<keyword evidence="3" id="KW-1185">Reference proteome</keyword>
<gene>
    <name evidence="2" type="ORF">DESHY_60267</name>
</gene>
<dbReference type="STRING" id="1121428.DESHY_60267"/>